<organism evidence="2 3">
    <name type="scientific">Haemophilus haemolyticus</name>
    <dbReference type="NCBI Taxonomy" id="726"/>
    <lineage>
        <taxon>Bacteria</taxon>
        <taxon>Pseudomonadati</taxon>
        <taxon>Pseudomonadota</taxon>
        <taxon>Gammaproteobacteria</taxon>
        <taxon>Pasteurellales</taxon>
        <taxon>Pasteurellaceae</taxon>
        <taxon>Haemophilus</taxon>
    </lineage>
</organism>
<dbReference type="InterPro" id="IPR036937">
    <property type="entry name" value="Adhesion_dom_fimbrial_sf"/>
</dbReference>
<dbReference type="RefSeq" id="WP_179227759.1">
    <property type="nucleotide sequence ID" value="NZ_JACBKA010000013.1"/>
</dbReference>
<feature type="domain" description="Fimbrial-type adhesion" evidence="1">
    <location>
        <begin position="261"/>
        <end position="414"/>
    </location>
</feature>
<dbReference type="EMBL" id="JACBKA010000013">
    <property type="protein sequence ID" value="NYA27537.1"/>
    <property type="molecule type" value="Genomic_DNA"/>
</dbReference>
<accession>A0A852Q082</accession>
<dbReference type="GO" id="GO:0009289">
    <property type="term" value="C:pilus"/>
    <property type="evidence" value="ECO:0007669"/>
    <property type="project" value="InterPro"/>
</dbReference>
<evidence type="ECO:0000313" key="2">
    <source>
        <dbReference type="EMBL" id="NYA27537.1"/>
    </source>
</evidence>
<name>A0A852Q082_HAEHA</name>
<protein>
    <submittedName>
        <fullName evidence="2">Type 1 fimbrial protein</fullName>
    </submittedName>
</protein>
<dbReference type="Proteomes" id="UP000590599">
    <property type="component" value="Unassembled WGS sequence"/>
</dbReference>
<proteinExistence type="predicted"/>
<evidence type="ECO:0000259" key="1">
    <source>
        <dbReference type="Pfam" id="PF00419"/>
    </source>
</evidence>
<gene>
    <name evidence="2" type="ORF">HZI69_06785</name>
</gene>
<dbReference type="Pfam" id="PF00419">
    <property type="entry name" value="Fimbrial"/>
    <property type="match status" value="1"/>
</dbReference>
<dbReference type="GO" id="GO:0007155">
    <property type="term" value="P:cell adhesion"/>
    <property type="evidence" value="ECO:0007669"/>
    <property type="project" value="InterPro"/>
</dbReference>
<reference evidence="2 3" key="1">
    <citation type="submission" date="2020-07" db="EMBL/GenBank/DDBJ databases">
        <title>Genus Haemophilus, Bergeys manual.</title>
        <authorList>
            <person name="Noerskov-Lauritsen N."/>
        </authorList>
    </citation>
    <scope>NUCLEOTIDE SEQUENCE [LARGE SCALE GENOMIC DNA]</scope>
    <source>
        <strain evidence="2 3">CCUG30047</strain>
    </source>
</reference>
<dbReference type="InterPro" id="IPR008966">
    <property type="entry name" value="Adhesion_dom_sf"/>
</dbReference>
<dbReference type="Gene3D" id="2.60.40.1090">
    <property type="entry name" value="Fimbrial-type adhesion domain"/>
    <property type="match status" value="1"/>
</dbReference>
<dbReference type="InterPro" id="IPR000259">
    <property type="entry name" value="Adhesion_dom_fimbrial"/>
</dbReference>
<dbReference type="SUPFAM" id="SSF49401">
    <property type="entry name" value="Bacterial adhesins"/>
    <property type="match status" value="1"/>
</dbReference>
<evidence type="ECO:0000313" key="3">
    <source>
        <dbReference type="Proteomes" id="UP000590599"/>
    </source>
</evidence>
<sequence>MNKFVKTFQKLTALFITMFAMPKETLAIKWGEWHGGCNTGIYTACIRFPGTQSISYYPTHEINTKRYNFPRDNPTSLKNPIDMNALINELKIPAPIRTEPYQIERRSGTGGNGCFQMTARFDSSLFTKVNYQGGIAFQLNSFPYLGFVFRVGTALSGTAKRIQGNTDIDGKLYPVTDYEKSFNTGCMFTGSIGIQPLLEVTPVDLTAYVPSTFDFSKGDIDLNLERSFVGTFSIEGRETSAYRPRVTEDGGSAINGKNVTIRLSAVTCMIDGSSNHVRDFGTKRSSDITGPITTSGVDIRVNCGANAYIEPWIVFTDNNDMSSVSNILKMVYTDDRAKVANVGIRLKQKNGNYISFGPDSPKKGTQNQLKLTKEFPLQNKYIISFTPELIKLNASQRIEGGQLEGLATYTLSYQ</sequence>
<dbReference type="AlphaFoldDB" id="A0A852Q082"/>
<comment type="caution">
    <text evidence="2">The sequence shown here is derived from an EMBL/GenBank/DDBJ whole genome shotgun (WGS) entry which is preliminary data.</text>
</comment>